<dbReference type="HOGENOM" id="CLU_3042673_0_0_7"/>
<keyword evidence="1" id="KW-0812">Transmembrane</keyword>
<keyword evidence="3" id="KW-1185">Reference proteome</keyword>
<evidence type="ECO:0000256" key="1">
    <source>
        <dbReference type="SAM" id="Phobius"/>
    </source>
</evidence>
<reference evidence="2 3" key="2">
    <citation type="journal article" date="2014" name="Genome Announc.">
        <title>Complete Genome Sequence of the Subsurface, Mesophilic Sulfate-Reducing Bacterium Desulfovibrio aespoeensis Aspo-2.</title>
        <authorList>
            <person name="Pedersen K."/>
            <person name="Bengtsson A."/>
            <person name="Edlund J."/>
            <person name="Rabe L."/>
            <person name="Hazen T."/>
            <person name="Chakraborty R."/>
            <person name="Goodwin L."/>
            <person name="Shapiro N."/>
        </authorList>
    </citation>
    <scope>NUCLEOTIDE SEQUENCE [LARGE SCALE GENOMIC DNA]</scope>
    <source>
        <strain evidence="3">ATCC 700646 / DSM 10631 / Aspo-2</strain>
    </source>
</reference>
<organism evidence="2 3">
    <name type="scientific">Pseudodesulfovibrio aespoeensis (strain ATCC 700646 / DSM 10631 / Aspo-2)</name>
    <name type="common">Desulfovibrio aespoeensis</name>
    <dbReference type="NCBI Taxonomy" id="643562"/>
    <lineage>
        <taxon>Bacteria</taxon>
        <taxon>Pseudomonadati</taxon>
        <taxon>Thermodesulfobacteriota</taxon>
        <taxon>Desulfovibrionia</taxon>
        <taxon>Desulfovibrionales</taxon>
        <taxon>Desulfovibrionaceae</taxon>
    </lineage>
</organism>
<keyword evidence="1" id="KW-0472">Membrane</keyword>
<dbReference type="AlphaFoldDB" id="E6VVW3"/>
<accession>E6VVW3</accession>
<keyword evidence="1" id="KW-1133">Transmembrane helix</keyword>
<dbReference type="KEGG" id="das:Daes_1394"/>
<gene>
    <name evidence="2" type="ordered locus">Daes_1394</name>
</gene>
<dbReference type="STRING" id="643562.Daes_1394"/>
<sequence length="54" mass="6209" precursor="true">MNTFAMTTLILCGSGLIAFILISRRLKTRAADRPIINIDFDTAKEREDKNRYFS</sequence>
<evidence type="ECO:0000313" key="3">
    <source>
        <dbReference type="Proteomes" id="UP000002191"/>
    </source>
</evidence>
<proteinExistence type="predicted"/>
<dbReference type="EMBL" id="CP002431">
    <property type="protein sequence ID" value="ADU62408.1"/>
    <property type="molecule type" value="Genomic_DNA"/>
</dbReference>
<reference evidence="3" key="1">
    <citation type="submission" date="2010-12" db="EMBL/GenBank/DDBJ databases">
        <title>Complete sequence of Desulfovibrio aespoeensis Aspo-2.</title>
        <authorList>
            <consortium name="US DOE Joint Genome Institute"/>
            <person name="Lucas S."/>
            <person name="Copeland A."/>
            <person name="Lapidus A."/>
            <person name="Cheng J.-F."/>
            <person name="Goodwin L."/>
            <person name="Pitluck S."/>
            <person name="Chertkov O."/>
            <person name="Misra M."/>
            <person name="Detter J.C."/>
            <person name="Han C."/>
            <person name="Tapia R."/>
            <person name="Land M."/>
            <person name="Hauser L."/>
            <person name="Kyrpides N."/>
            <person name="Ivanova N."/>
            <person name="Ovchinnikova G."/>
            <person name="Pedersen K."/>
            <person name="Jagevall S."/>
            <person name="Hazen T."/>
            <person name="Woyke T."/>
        </authorList>
    </citation>
    <scope>NUCLEOTIDE SEQUENCE [LARGE SCALE GENOMIC DNA]</scope>
    <source>
        <strain evidence="3">ATCC 700646 / DSM 10631 / Aspo-2</strain>
    </source>
</reference>
<dbReference type="Proteomes" id="UP000002191">
    <property type="component" value="Chromosome"/>
</dbReference>
<name>E6VVW3_PSEA9</name>
<evidence type="ECO:0000313" key="2">
    <source>
        <dbReference type="EMBL" id="ADU62408.1"/>
    </source>
</evidence>
<feature type="transmembrane region" description="Helical" evidence="1">
    <location>
        <begin position="6"/>
        <end position="23"/>
    </location>
</feature>
<protein>
    <submittedName>
        <fullName evidence="2">Uncharacterized protein</fullName>
    </submittedName>
</protein>